<dbReference type="RefSeq" id="WP_118875916.1">
    <property type="nucleotide sequence ID" value="NZ_QWEI01000003.1"/>
</dbReference>
<comment type="caution">
    <text evidence="9">Lacks conserved residue(s) required for the propagation of feature annotation.</text>
</comment>
<evidence type="ECO:0000256" key="5">
    <source>
        <dbReference type="ARBA" id="ARBA00022756"/>
    </source>
</evidence>
<dbReference type="AlphaFoldDB" id="A0A396SF91"/>
<feature type="binding site" evidence="9">
    <location>
        <position position="55"/>
    </location>
    <ligand>
        <name>Mg(2+)</name>
        <dbReference type="ChEBI" id="CHEBI:18420"/>
    </ligand>
</feature>
<evidence type="ECO:0000256" key="6">
    <source>
        <dbReference type="ARBA" id="ARBA00022840"/>
    </source>
</evidence>
<protein>
    <recommendedName>
        <fullName evidence="9">ATP-dependent dethiobiotin synthetase BioD</fullName>
        <ecNumber evidence="9">6.3.3.3</ecNumber>
    </recommendedName>
    <alternativeName>
        <fullName evidence="9">DTB synthetase</fullName>
        <shortName evidence="9">DTBS</shortName>
    </alternativeName>
    <alternativeName>
        <fullName evidence="9">Dethiobiotin synthase</fullName>
    </alternativeName>
</protein>
<comment type="pathway">
    <text evidence="9">Cofactor biosynthesis; biotin biosynthesis; biotin from 7,8-diaminononanoate: step 1/2.</text>
</comment>
<evidence type="ECO:0000313" key="10">
    <source>
        <dbReference type="EMBL" id="RHW37528.1"/>
    </source>
</evidence>
<dbReference type="GO" id="GO:0042803">
    <property type="term" value="F:protein homodimerization activity"/>
    <property type="evidence" value="ECO:0007669"/>
    <property type="project" value="UniProtKB-ARBA"/>
</dbReference>
<comment type="similarity">
    <text evidence="9">Belongs to the dethiobiotin synthetase family.</text>
</comment>
<keyword evidence="7 9" id="KW-0460">Magnesium</keyword>
<dbReference type="OrthoDB" id="9802097at2"/>
<dbReference type="UniPathway" id="UPA00078">
    <property type="reaction ID" value="UER00161"/>
</dbReference>
<evidence type="ECO:0000256" key="2">
    <source>
        <dbReference type="ARBA" id="ARBA00022598"/>
    </source>
</evidence>
<dbReference type="SUPFAM" id="SSF52540">
    <property type="entry name" value="P-loop containing nucleoside triphosphate hydrolases"/>
    <property type="match status" value="1"/>
</dbReference>
<dbReference type="EMBL" id="QWEI01000003">
    <property type="protein sequence ID" value="RHW37528.1"/>
    <property type="molecule type" value="Genomic_DNA"/>
</dbReference>
<dbReference type="CDD" id="cd03109">
    <property type="entry name" value="DTBS"/>
    <property type="match status" value="1"/>
</dbReference>
<keyword evidence="11" id="KW-1185">Reference proteome</keyword>
<dbReference type="GO" id="GO:0009102">
    <property type="term" value="P:biotin biosynthetic process"/>
    <property type="evidence" value="ECO:0007669"/>
    <property type="project" value="UniProtKB-UniRule"/>
</dbReference>
<sequence>MTQHFWIAGTDTDIGKTLITTYFLRYFQAQGKKVVPYKPVQTGIIIENGKSYYGDTTFYQTFSKEVLVEEHLNSYSFKAAASPHFAARLENTIIESEVILDKLENLKPLYDYLICEGAGGLYVPLDDRRDYHLIDLIKESQLPVILVARTTLGTINHTLLSIEALKEREIPIIGIVFNAFQGTDIESDNIRSIQHITDLPTMTIPRLNNPSDIKNIPLLNSEFLERVFYK</sequence>
<comment type="subunit">
    <text evidence="9">Homodimer.</text>
</comment>
<dbReference type="InterPro" id="IPR004472">
    <property type="entry name" value="DTB_synth_BioD"/>
</dbReference>
<accession>A0A396SF91</accession>
<dbReference type="InterPro" id="IPR027417">
    <property type="entry name" value="P-loop_NTPase"/>
</dbReference>
<comment type="catalytic activity">
    <reaction evidence="9">
        <text>(7R,8S)-7,8-diammoniononanoate + CO2 + ATP = (4R,5S)-dethiobiotin + ADP + phosphate + 3 H(+)</text>
        <dbReference type="Rhea" id="RHEA:15805"/>
        <dbReference type="ChEBI" id="CHEBI:15378"/>
        <dbReference type="ChEBI" id="CHEBI:16526"/>
        <dbReference type="ChEBI" id="CHEBI:30616"/>
        <dbReference type="ChEBI" id="CHEBI:43474"/>
        <dbReference type="ChEBI" id="CHEBI:149469"/>
        <dbReference type="ChEBI" id="CHEBI:149473"/>
        <dbReference type="ChEBI" id="CHEBI:456216"/>
        <dbReference type="EC" id="6.3.3.3"/>
    </reaction>
</comment>
<reference evidence="10 11" key="1">
    <citation type="submission" date="2018-08" db="EMBL/GenBank/DDBJ databases">
        <title>Lysinibacillus sp. YLB-03 draft genome sequence.</title>
        <authorList>
            <person name="Yu L."/>
        </authorList>
    </citation>
    <scope>NUCLEOTIDE SEQUENCE [LARGE SCALE GENOMIC DNA]</scope>
    <source>
        <strain evidence="10 11">YLB-03</strain>
    </source>
</reference>
<dbReference type="FunFam" id="3.40.50.300:FF:000292">
    <property type="entry name" value="ATP-dependent dethiobiotin synthetase BioD"/>
    <property type="match status" value="1"/>
</dbReference>
<comment type="cofactor">
    <cofactor evidence="9">
        <name>Mg(2+)</name>
        <dbReference type="ChEBI" id="CHEBI:18420"/>
    </cofactor>
</comment>
<keyword evidence="4 9" id="KW-0547">Nucleotide-binding</keyword>
<dbReference type="EC" id="6.3.3.3" evidence="9"/>
<feature type="active site" evidence="9">
    <location>
        <position position="38"/>
    </location>
</feature>
<evidence type="ECO:0000256" key="8">
    <source>
        <dbReference type="ARBA" id="ARBA00047386"/>
    </source>
</evidence>
<keyword evidence="1 9" id="KW-0963">Cytoplasm</keyword>
<dbReference type="NCBIfam" id="TIGR00347">
    <property type="entry name" value="bioD"/>
    <property type="match status" value="1"/>
</dbReference>
<keyword evidence="5 9" id="KW-0093">Biotin biosynthesis</keyword>
<dbReference type="GO" id="GO:0004141">
    <property type="term" value="F:dethiobiotin synthase activity"/>
    <property type="evidence" value="ECO:0007669"/>
    <property type="project" value="UniProtKB-UniRule"/>
</dbReference>
<dbReference type="Gene3D" id="3.40.50.300">
    <property type="entry name" value="P-loop containing nucleotide triphosphate hydrolases"/>
    <property type="match status" value="1"/>
</dbReference>
<feature type="binding site" evidence="9">
    <location>
        <begin position="116"/>
        <end position="119"/>
    </location>
    <ligand>
        <name>ATP</name>
        <dbReference type="ChEBI" id="CHEBI:30616"/>
    </ligand>
</feature>
<feature type="binding site" evidence="9">
    <location>
        <position position="17"/>
    </location>
    <ligand>
        <name>Mg(2+)</name>
        <dbReference type="ChEBI" id="CHEBI:18420"/>
    </ligand>
</feature>
<name>A0A396SF91_9BACL</name>
<feature type="binding site" evidence="9">
    <location>
        <begin position="13"/>
        <end position="18"/>
    </location>
    <ligand>
        <name>ATP</name>
        <dbReference type="ChEBI" id="CHEBI:30616"/>
    </ligand>
</feature>
<comment type="function">
    <text evidence="9">Catalyzes a mechanistically unusual reaction, the ATP-dependent insertion of CO2 between the N7 and N8 nitrogen atoms of 7,8-diaminopelargonic acid (DAPA, also called 7,8-diammoniononanoate) to form a ureido ring.</text>
</comment>
<evidence type="ECO:0000256" key="3">
    <source>
        <dbReference type="ARBA" id="ARBA00022723"/>
    </source>
</evidence>
<comment type="subcellular location">
    <subcellularLocation>
        <location evidence="9">Cytoplasm</location>
    </subcellularLocation>
</comment>
<proteinExistence type="inferred from homology"/>
<keyword evidence="6 9" id="KW-0067">ATP-binding</keyword>
<dbReference type="GO" id="GO:0005524">
    <property type="term" value="F:ATP binding"/>
    <property type="evidence" value="ECO:0007669"/>
    <property type="project" value="UniProtKB-UniRule"/>
</dbReference>
<evidence type="ECO:0000313" key="11">
    <source>
        <dbReference type="Proteomes" id="UP000265692"/>
    </source>
</evidence>
<dbReference type="PANTHER" id="PTHR43210">
    <property type="entry name" value="DETHIOBIOTIN SYNTHETASE"/>
    <property type="match status" value="1"/>
</dbReference>
<dbReference type="Pfam" id="PF13500">
    <property type="entry name" value="AAA_26"/>
    <property type="match status" value="1"/>
</dbReference>
<comment type="caution">
    <text evidence="10">The sequence shown here is derived from an EMBL/GenBank/DDBJ whole genome shotgun (WGS) entry which is preliminary data.</text>
</comment>
<dbReference type="GO" id="GO:0000287">
    <property type="term" value="F:magnesium ion binding"/>
    <property type="evidence" value="ECO:0007669"/>
    <property type="project" value="UniProtKB-UniRule"/>
</dbReference>
<feature type="binding site" evidence="9">
    <location>
        <position position="55"/>
    </location>
    <ligand>
        <name>ATP</name>
        <dbReference type="ChEBI" id="CHEBI:30616"/>
    </ligand>
</feature>
<feature type="binding site" evidence="9">
    <location>
        <position position="116"/>
    </location>
    <ligand>
        <name>Mg(2+)</name>
        <dbReference type="ChEBI" id="CHEBI:18420"/>
    </ligand>
</feature>
<evidence type="ECO:0000256" key="9">
    <source>
        <dbReference type="HAMAP-Rule" id="MF_00336"/>
    </source>
</evidence>
<feature type="binding site" evidence="9">
    <location>
        <position position="42"/>
    </location>
    <ligand>
        <name>substrate</name>
    </ligand>
</feature>
<dbReference type="HAMAP" id="MF_00336">
    <property type="entry name" value="BioD"/>
    <property type="match status" value="1"/>
</dbReference>
<keyword evidence="3 9" id="KW-0479">Metal-binding</keyword>
<dbReference type="PANTHER" id="PTHR43210:SF2">
    <property type="entry name" value="ATP-DEPENDENT DETHIOBIOTIN SYNTHETASE BIOD 2"/>
    <property type="match status" value="1"/>
</dbReference>
<organism evidence="10 11">
    <name type="scientific">Ureibacillus yapensis</name>
    <dbReference type="NCBI Taxonomy" id="2304605"/>
    <lineage>
        <taxon>Bacteria</taxon>
        <taxon>Bacillati</taxon>
        <taxon>Bacillota</taxon>
        <taxon>Bacilli</taxon>
        <taxon>Bacillales</taxon>
        <taxon>Caryophanaceae</taxon>
        <taxon>Ureibacillus</taxon>
    </lineage>
</organism>
<evidence type="ECO:0000256" key="4">
    <source>
        <dbReference type="ARBA" id="ARBA00022741"/>
    </source>
</evidence>
<evidence type="ECO:0000256" key="1">
    <source>
        <dbReference type="ARBA" id="ARBA00022490"/>
    </source>
</evidence>
<evidence type="ECO:0000256" key="7">
    <source>
        <dbReference type="ARBA" id="ARBA00022842"/>
    </source>
</evidence>
<keyword evidence="2 9" id="KW-0436">Ligase</keyword>
<dbReference type="Proteomes" id="UP000265692">
    <property type="component" value="Unassembled WGS sequence"/>
</dbReference>
<gene>
    <name evidence="9 10" type="primary">bioD</name>
    <name evidence="10" type="ORF">D1B33_08335</name>
</gene>
<comment type="catalytic activity">
    <reaction evidence="8">
        <text>(7R,8S)-8-amino-7-(carboxyamino)nonanoate + ATP = (4R,5S)-dethiobiotin + ADP + phosphate + H(+)</text>
        <dbReference type="Rhea" id="RHEA:63684"/>
        <dbReference type="ChEBI" id="CHEBI:15378"/>
        <dbReference type="ChEBI" id="CHEBI:30616"/>
        <dbReference type="ChEBI" id="CHEBI:43474"/>
        <dbReference type="ChEBI" id="CHEBI:149470"/>
        <dbReference type="ChEBI" id="CHEBI:149473"/>
        <dbReference type="ChEBI" id="CHEBI:456216"/>
    </reaction>
</comment>
<dbReference type="PIRSF" id="PIRSF006755">
    <property type="entry name" value="DTB_synth"/>
    <property type="match status" value="1"/>
</dbReference>
<dbReference type="GO" id="GO:0005829">
    <property type="term" value="C:cytosol"/>
    <property type="evidence" value="ECO:0007669"/>
    <property type="project" value="TreeGrafter"/>
</dbReference>
<feature type="binding site" evidence="9">
    <location>
        <begin position="205"/>
        <end position="207"/>
    </location>
    <ligand>
        <name>ATP</name>
        <dbReference type="ChEBI" id="CHEBI:30616"/>
    </ligand>
</feature>